<dbReference type="InterPro" id="IPR001841">
    <property type="entry name" value="Znf_RING"/>
</dbReference>
<dbReference type="EMBL" id="CAMPGE010025984">
    <property type="protein sequence ID" value="CAI2383686.1"/>
    <property type="molecule type" value="Genomic_DNA"/>
</dbReference>
<keyword evidence="1" id="KW-0863">Zinc-finger</keyword>
<feature type="domain" description="RING-type" evidence="3">
    <location>
        <begin position="711"/>
        <end position="752"/>
    </location>
</feature>
<keyword evidence="5" id="KW-1185">Reference proteome</keyword>
<feature type="compositionally biased region" description="Basic and acidic residues" evidence="2">
    <location>
        <begin position="118"/>
        <end position="151"/>
    </location>
</feature>
<feature type="compositionally biased region" description="Basic residues" evidence="2">
    <location>
        <begin position="1"/>
        <end position="18"/>
    </location>
</feature>
<dbReference type="Proteomes" id="UP001295684">
    <property type="component" value="Unassembled WGS sequence"/>
</dbReference>
<comment type="caution">
    <text evidence="4">The sequence shown here is derived from an EMBL/GenBank/DDBJ whole genome shotgun (WGS) entry which is preliminary data.</text>
</comment>
<dbReference type="PROSITE" id="PS50089">
    <property type="entry name" value="ZF_RING_2"/>
    <property type="match status" value="1"/>
</dbReference>
<dbReference type="AlphaFoldDB" id="A0AAD1Y4B3"/>
<feature type="compositionally biased region" description="Acidic residues" evidence="2">
    <location>
        <begin position="97"/>
        <end position="106"/>
    </location>
</feature>
<evidence type="ECO:0000259" key="3">
    <source>
        <dbReference type="PROSITE" id="PS50089"/>
    </source>
</evidence>
<evidence type="ECO:0000256" key="1">
    <source>
        <dbReference type="PROSITE-ProRule" id="PRU00175"/>
    </source>
</evidence>
<evidence type="ECO:0000313" key="5">
    <source>
        <dbReference type="Proteomes" id="UP001295684"/>
    </source>
</evidence>
<reference evidence="4" key="1">
    <citation type="submission" date="2023-07" db="EMBL/GenBank/DDBJ databases">
        <authorList>
            <consortium name="AG Swart"/>
            <person name="Singh M."/>
            <person name="Singh A."/>
            <person name="Seah K."/>
            <person name="Emmerich C."/>
        </authorList>
    </citation>
    <scope>NUCLEOTIDE SEQUENCE</scope>
    <source>
        <strain evidence="4">DP1</strain>
    </source>
</reference>
<organism evidence="4 5">
    <name type="scientific">Euplotes crassus</name>
    <dbReference type="NCBI Taxonomy" id="5936"/>
    <lineage>
        <taxon>Eukaryota</taxon>
        <taxon>Sar</taxon>
        <taxon>Alveolata</taxon>
        <taxon>Ciliophora</taxon>
        <taxon>Intramacronucleata</taxon>
        <taxon>Spirotrichea</taxon>
        <taxon>Hypotrichia</taxon>
        <taxon>Euplotida</taxon>
        <taxon>Euplotidae</taxon>
        <taxon>Moneuplotes</taxon>
    </lineage>
</organism>
<proteinExistence type="predicted"/>
<sequence>MRRGKEYHHGKRGVRKYPPKYDDYRTSLIGEIKGPRRTHTRKRDSKRRYKQDEESSFDSSHQHRENQHTETLNKTSCEQEVIVLSDDDQSCNQSQEENYESADEDSLTLKINTLPQKNKADKLDQSQENASKHPQEKASKHPQEKEEKEFSEAFQASQEEKAIAKDLPVPQQEEVVKEQEKTTLDTQEKEQAIFEWNLPVLPNTGNSQMSLITEEENHSQKNNILSQNCSVKPENENSTKEFLVKQQVPDRICVNQPIDETDEIEITSKSIWREMDKIPEQIIDKEVPPKIDTPQAESGIIPEKQVQIPMVQDSDSVIPLEGPPDEVPLGKELCYEPYHGIFLKFTFPPENAFNGLQLYLQCARVRSRIIEPLTNVPLRISQKIDYLNYEFRQQYQMSKVLPRLFNIQDNPSSNKKLSKWQRNQLEGLLKKHFEFSLIMAKFPEKLPEHFAISWQENEENHSKLMKHIPKDKDIMFVCCKEEFDFILLFKSNLLTALPHSIILIKVPKLLLRAKIYKQSSYGLPKPNAIVQKKPKVKKPSESPEQKPSQLFERLIMINTGLLGVPEDQIRDMCLEEDPSRGIQELSRYFSQKFKDPRIKDIQLYEEKITHMQKDHSDTQKLYSSLLERIKILEEKERQDKAKIQDLNIALKVEKEKSKLCQVRPNANTIKEVEEIPFDDIKPVIPEKPKNFDRRASGLFDKETGLCRQCICNICRENPCILFLPCKHAVQCEECYKRTIPKDKGYGKCKSCKKSVKDVISIEYIKFRNRNRKV</sequence>
<accession>A0AAD1Y4B3</accession>
<protein>
    <recommendedName>
        <fullName evidence="3">RING-type domain-containing protein</fullName>
    </recommendedName>
</protein>
<evidence type="ECO:0000313" key="4">
    <source>
        <dbReference type="EMBL" id="CAI2383686.1"/>
    </source>
</evidence>
<dbReference type="GO" id="GO:0008270">
    <property type="term" value="F:zinc ion binding"/>
    <property type="evidence" value="ECO:0007669"/>
    <property type="project" value="UniProtKB-KW"/>
</dbReference>
<keyword evidence="1" id="KW-0862">Zinc</keyword>
<feature type="compositionally biased region" description="Basic residues" evidence="2">
    <location>
        <begin position="35"/>
        <end position="49"/>
    </location>
</feature>
<dbReference type="InterPro" id="IPR013083">
    <property type="entry name" value="Znf_RING/FYVE/PHD"/>
</dbReference>
<dbReference type="Gene3D" id="3.30.40.10">
    <property type="entry name" value="Zinc/RING finger domain, C3HC4 (zinc finger)"/>
    <property type="match status" value="1"/>
</dbReference>
<feature type="region of interest" description="Disordered" evidence="2">
    <location>
        <begin position="1"/>
        <end position="181"/>
    </location>
</feature>
<feature type="compositionally biased region" description="Polar residues" evidence="2">
    <location>
        <begin position="69"/>
        <end position="78"/>
    </location>
</feature>
<evidence type="ECO:0000256" key="2">
    <source>
        <dbReference type="SAM" id="MobiDB-lite"/>
    </source>
</evidence>
<name>A0AAD1Y4B3_EUPCR</name>
<gene>
    <name evidence="4" type="ORF">ECRASSUSDP1_LOCUS25195</name>
</gene>
<keyword evidence="1" id="KW-0479">Metal-binding</keyword>